<keyword evidence="13" id="KW-1185">Reference proteome</keyword>
<keyword evidence="3 9" id="KW-0479">Metal-binding</keyword>
<dbReference type="InterPro" id="IPR024077">
    <property type="entry name" value="Neurolysin/TOP_dom2"/>
</dbReference>
<name>A0A7M7TFB1_APIME</name>
<feature type="domain" description="Peptidase M3A/M3B catalytic" evidence="10">
    <location>
        <begin position="275"/>
        <end position="730"/>
    </location>
</feature>
<comment type="catalytic activity">
    <reaction evidence="7">
        <text>Hydrolysis of oligopeptides, with broad specificity. Gly or Ala commonly occur as P1 or P1' residues, but more distant residues are also important, as is shown by the fact that Z-Gly-Pro-Gly-|-Gly-Pro-Ala is cleaved, but not Z-(Gly)(5).</text>
        <dbReference type="EC" id="3.4.24.70"/>
    </reaction>
</comment>
<protein>
    <recommendedName>
        <fullName evidence="8">oligopeptidase A</fullName>
        <ecNumber evidence="8">3.4.24.70</ecNumber>
    </recommendedName>
</protein>
<dbReference type="PANTHER" id="PTHR11804">
    <property type="entry name" value="PROTEASE M3 THIMET OLIGOPEPTIDASE-RELATED"/>
    <property type="match status" value="1"/>
</dbReference>
<dbReference type="GO" id="GO:0004222">
    <property type="term" value="F:metalloendopeptidase activity"/>
    <property type="evidence" value="ECO:0007669"/>
    <property type="project" value="UniProtKB-EC"/>
</dbReference>
<gene>
    <name evidence="12" type="primary">412154</name>
    <name evidence="14" type="synonym">LOC412154</name>
</gene>
<evidence type="ECO:0000259" key="11">
    <source>
        <dbReference type="Pfam" id="PF19310"/>
    </source>
</evidence>
<reference evidence="14" key="2">
    <citation type="submission" date="2025-04" db="UniProtKB">
        <authorList>
            <consortium name="RefSeq"/>
        </authorList>
    </citation>
    <scope>IDENTIFICATION</scope>
    <source>
        <strain evidence="14">DH4</strain>
        <tissue evidence="14">Whole body</tissue>
    </source>
</reference>
<dbReference type="OrthoDB" id="534666at2759"/>
<accession>A0A8B9B1U1</accession>
<dbReference type="AlphaFoldDB" id="A0A7M7TFB1"/>
<keyword evidence="5 9" id="KW-0862">Zinc</keyword>
<dbReference type="InterPro" id="IPR045090">
    <property type="entry name" value="Pept_M3A_M3B"/>
</dbReference>
<evidence type="ECO:0000256" key="1">
    <source>
        <dbReference type="ARBA" id="ARBA00006040"/>
    </source>
</evidence>
<feature type="domain" description="Oligopeptidase A N-terminal" evidence="11">
    <location>
        <begin position="79"/>
        <end position="200"/>
    </location>
</feature>
<reference evidence="12" key="1">
    <citation type="submission" date="2021-01" db="UniProtKB">
        <authorList>
            <consortium name="EnsemblMetazoa"/>
        </authorList>
    </citation>
    <scope>IDENTIFICATION</scope>
    <source>
        <strain evidence="12">DH4</strain>
    </source>
</reference>
<dbReference type="Pfam" id="PF19310">
    <property type="entry name" value="TOP_N"/>
    <property type="match status" value="1"/>
</dbReference>
<dbReference type="Pfam" id="PF01432">
    <property type="entry name" value="Peptidase_M3"/>
    <property type="match status" value="1"/>
</dbReference>
<evidence type="ECO:0000256" key="6">
    <source>
        <dbReference type="ARBA" id="ARBA00023049"/>
    </source>
</evidence>
<sequence>MMFLKNIKVTSFYSKKIILSQNSLLKIPRRNGYLILVPEIGEDLPGKYPLLKEDKSPEFTNITIEKCIAVIGRQALEFEETIKTLEKQIENVNDISSENLFKNILNPLEEMYTSLNITWGISKTLYLGNQSLMPTQYYINIDGRARRASASKYISTPIYQACKNVFNNSHSKLSDEQKKVLTKYILEGKLNGLELSEKKKEQFSALRLWLCDKIKEYSQKLETAINHLSFTIRDPILMKDFPEELLKSIAPDSTKFLVGPWIITLTPEVVEPFIEHCPDRTLRCKVWETNVIKASVLHDKSVQTSTTLEDIRQKRNQEANLLGYKSFADLSMETKMAASVKNVYHILNTLLATARPAQEYEIKELQAFASKEGLEGTLQLWDISYWGRLQLRTVYEYKEEDLNNYFLLPKVLNGLFELIEILFDVKIIETKKTDLWHKDVRFFDVFDMKKSSTDPLGSFYLDPYARRDEKIRVSQNSGYTVSIQNKSKICNIKPLVALIFNFQPPVNEKPSLLSFKDLQTLFRQFGHALHYLITKVEYTDIAGLSFVEWDALFISDYFLENWLYEPLFLQRISCHQITGESLPLSMIDKLKNAKTHLSGYNLCKELYLSQFDLELYSGKEFWNNIMTRLWKKYFVLPPNKKDSHICSFEPIFSGSWAAAYYSHIWSKMIAADLYSAFQDISYENKESLKALGNRYRESFLVVGGTYSTRENFRKFSGRDPNPKALLKTLNLDIKSNMLETNTGISQKNKIMNSEI</sequence>
<dbReference type="GeneID" id="412154"/>
<dbReference type="RefSeq" id="XP_395618.4">
    <property type="nucleotide sequence ID" value="XM_395618.6"/>
</dbReference>
<dbReference type="InterPro" id="IPR024079">
    <property type="entry name" value="MetalloPept_cat_dom_sf"/>
</dbReference>
<evidence type="ECO:0000256" key="8">
    <source>
        <dbReference type="ARBA" id="ARBA00026100"/>
    </source>
</evidence>
<dbReference type="CDD" id="cd06456">
    <property type="entry name" value="M3A_DCP"/>
    <property type="match status" value="1"/>
</dbReference>
<dbReference type="InterPro" id="IPR001567">
    <property type="entry name" value="Pept_M3A_M3B_dom"/>
</dbReference>
<keyword evidence="2 9" id="KW-0645">Protease</keyword>
<evidence type="ECO:0000313" key="12">
    <source>
        <dbReference type="EnsemblMetazoa" id="XP_395618"/>
    </source>
</evidence>
<evidence type="ECO:0000259" key="10">
    <source>
        <dbReference type="Pfam" id="PF01432"/>
    </source>
</evidence>
<dbReference type="Gene3D" id="1.10.1370.10">
    <property type="entry name" value="Neurolysin, domain 3"/>
    <property type="match status" value="1"/>
</dbReference>
<keyword evidence="4 9" id="KW-0378">Hydrolase</keyword>
<dbReference type="InterPro" id="IPR045666">
    <property type="entry name" value="OpdA_N"/>
</dbReference>
<dbReference type="PANTHER" id="PTHR11804:SF83">
    <property type="entry name" value="LD37516P"/>
    <property type="match status" value="1"/>
</dbReference>
<dbReference type="SUPFAM" id="SSF55486">
    <property type="entry name" value="Metalloproteases ('zincins'), catalytic domain"/>
    <property type="match status" value="1"/>
</dbReference>
<dbReference type="Proteomes" id="UP000005203">
    <property type="component" value="Linkage group LG11"/>
</dbReference>
<evidence type="ECO:0000313" key="14">
    <source>
        <dbReference type="RefSeq" id="XP_395618.4"/>
    </source>
</evidence>
<comment type="similarity">
    <text evidence="1 9">Belongs to the peptidase M3 family.</text>
</comment>
<dbReference type="Gene3D" id="1.10.1370.40">
    <property type="match status" value="1"/>
</dbReference>
<evidence type="ECO:0000256" key="5">
    <source>
        <dbReference type="ARBA" id="ARBA00022833"/>
    </source>
</evidence>
<evidence type="ECO:0000313" key="13">
    <source>
        <dbReference type="Proteomes" id="UP000005203"/>
    </source>
</evidence>
<dbReference type="OMA" id="QPLEGPW"/>
<dbReference type="EC" id="3.4.24.70" evidence="8"/>
<dbReference type="GO" id="GO:0046872">
    <property type="term" value="F:metal ion binding"/>
    <property type="evidence" value="ECO:0007669"/>
    <property type="project" value="UniProtKB-UniRule"/>
</dbReference>
<accession>A0A7M7TFB1</accession>
<dbReference type="GO" id="GO:0006508">
    <property type="term" value="P:proteolysis"/>
    <property type="evidence" value="ECO:0007669"/>
    <property type="project" value="UniProtKB-KW"/>
</dbReference>
<evidence type="ECO:0000256" key="4">
    <source>
        <dbReference type="ARBA" id="ARBA00022801"/>
    </source>
</evidence>
<dbReference type="EnsemblMetazoa" id="XM_395618">
    <property type="protein sequence ID" value="XP_395618"/>
    <property type="gene ID" value="LOC412154"/>
</dbReference>
<evidence type="ECO:0000256" key="7">
    <source>
        <dbReference type="ARBA" id="ARBA00024603"/>
    </source>
</evidence>
<comment type="cofactor">
    <cofactor evidence="9">
        <name>Zn(2+)</name>
        <dbReference type="ChEBI" id="CHEBI:29105"/>
    </cofactor>
    <text evidence="9">Binds 1 zinc ion.</text>
</comment>
<evidence type="ECO:0000256" key="3">
    <source>
        <dbReference type="ARBA" id="ARBA00022723"/>
    </source>
</evidence>
<evidence type="ECO:0000256" key="2">
    <source>
        <dbReference type="ARBA" id="ARBA00022670"/>
    </source>
</evidence>
<evidence type="ECO:0000256" key="9">
    <source>
        <dbReference type="RuleBase" id="RU003435"/>
    </source>
</evidence>
<proteinExistence type="inferred from homology"/>
<dbReference type="InterPro" id="IPR034005">
    <property type="entry name" value="M3A_DCP"/>
</dbReference>
<dbReference type="Gene3D" id="3.40.390.10">
    <property type="entry name" value="Collagenase (Catalytic Domain)"/>
    <property type="match status" value="1"/>
</dbReference>
<keyword evidence="6 9" id="KW-0482">Metalloprotease</keyword>
<organism evidence="12">
    <name type="scientific">Apis mellifera</name>
    <name type="common">Honeybee</name>
    <dbReference type="NCBI Taxonomy" id="7460"/>
    <lineage>
        <taxon>Eukaryota</taxon>
        <taxon>Metazoa</taxon>
        <taxon>Ecdysozoa</taxon>
        <taxon>Arthropoda</taxon>
        <taxon>Hexapoda</taxon>
        <taxon>Insecta</taxon>
        <taxon>Pterygota</taxon>
        <taxon>Neoptera</taxon>
        <taxon>Endopterygota</taxon>
        <taxon>Hymenoptera</taxon>
        <taxon>Apocrita</taxon>
        <taxon>Aculeata</taxon>
        <taxon>Apoidea</taxon>
        <taxon>Anthophila</taxon>
        <taxon>Apidae</taxon>
        <taxon>Apis</taxon>
    </lineage>
</organism>